<evidence type="ECO:0000313" key="3">
    <source>
        <dbReference type="Proteomes" id="UP000195611"/>
    </source>
</evidence>
<dbReference type="Proteomes" id="UP000195611">
    <property type="component" value="Unassembled WGS sequence"/>
</dbReference>
<keyword evidence="2" id="KW-0012">Acyltransferase</keyword>
<feature type="domain" description="N-acetyltransferase" evidence="1">
    <location>
        <begin position="1"/>
        <end position="106"/>
    </location>
</feature>
<dbReference type="GO" id="GO:0016747">
    <property type="term" value="F:acyltransferase activity, transferring groups other than amino-acyl groups"/>
    <property type="evidence" value="ECO:0007669"/>
    <property type="project" value="InterPro"/>
</dbReference>
<proteinExistence type="predicted"/>
<dbReference type="CDD" id="cd04301">
    <property type="entry name" value="NAT_SF"/>
    <property type="match status" value="1"/>
</dbReference>
<evidence type="ECO:0000313" key="2">
    <source>
        <dbReference type="EMBL" id="SJN39101.1"/>
    </source>
</evidence>
<keyword evidence="2" id="KW-0808">Transferase</keyword>
<organism evidence="2 3">
    <name type="scientific">Marinilactibacillus psychrotolerans 42ea</name>
    <dbReference type="NCBI Taxonomy" id="1255609"/>
    <lineage>
        <taxon>Bacteria</taxon>
        <taxon>Bacillati</taxon>
        <taxon>Bacillota</taxon>
        <taxon>Bacilli</taxon>
        <taxon>Lactobacillales</taxon>
        <taxon>Carnobacteriaceae</taxon>
        <taxon>Marinilactibacillus</taxon>
    </lineage>
</organism>
<name>A0A1R4K3S4_9LACT</name>
<evidence type="ECO:0000259" key="1">
    <source>
        <dbReference type="PROSITE" id="PS51186"/>
    </source>
</evidence>
<accession>A0A1R4K3S4</accession>
<dbReference type="Pfam" id="PF13673">
    <property type="entry name" value="Acetyltransf_10"/>
    <property type="match status" value="1"/>
</dbReference>
<reference evidence="2 3" key="1">
    <citation type="submission" date="2017-02" db="EMBL/GenBank/DDBJ databases">
        <authorList>
            <person name="Peterson S.W."/>
        </authorList>
    </citation>
    <scope>NUCLEOTIDE SEQUENCE [LARGE SCALE GENOMIC DNA]</scope>
    <source>
        <strain evidence="2 3">42ea</strain>
    </source>
</reference>
<dbReference type="SUPFAM" id="SSF55729">
    <property type="entry name" value="Acyl-CoA N-acyltransferases (Nat)"/>
    <property type="match status" value="1"/>
</dbReference>
<dbReference type="Gene3D" id="3.40.630.30">
    <property type="match status" value="1"/>
</dbReference>
<dbReference type="EC" id="2.3.1.-" evidence="2"/>
<dbReference type="PROSITE" id="PS51186">
    <property type="entry name" value="GNAT"/>
    <property type="match status" value="1"/>
</dbReference>
<protein>
    <submittedName>
        <fullName evidence="2">Acetyltransferase</fullName>
        <ecNumber evidence="2">2.3.1.-</ecNumber>
    </submittedName>
</protein>
<gene>
    <name evidence="2" type="ORF">FM115_08100</name>
</gene>
<dbReference type="AlphaFoldDB" id="A0A1R4K3S4"/>
<sequence>MILNTRQVFSAWDKEELVGLARVVGEEADKVYIQDILVKKDYQGRKIEYTLLKRALEKNAQIPQKILLTESSRNVIRYCRKEGFTVSEQEAFGLIINEYSIKKEDTF</sequence>
<dbReference type="InterPro" id="IPR000182">
    <property type="entry name" value="GNAT_dom"/>
</dbReference>
<dbReference type="EMBL" id="FUKW01000110">
    <property type="protein sequence ID" value="SJN39101.1"/>
    <property type="molecule type" value="Genomic_DNA"/>
</dbReference>
<dbReference type="InterPro" id="IPR016181">
    <property type="entry name" value="Acyl_CoA_acyltransferase"/>
</dbReference>